<dbReference type="InterPro" id="IPR013325">
    <property type="entry name" value="RNA_pol_sigma_r2"/>
</dbReference>
<evidence type="ECO:0000256" key="3">
    <source>
        <dbReference type="ARBA" id="ARBA00023082"/>
    </source>
</evidence>
<dbReference type="RefSeq" id="WP_082221481.1">
    <property type="nucleotide sequence ID" value="NZ_JBIUZV010000001.1"/>
</dbReference>
<dbReference type="InterPro" id="IPR013249">
    <property type="entry name" value="RNA_pol_sigma70_r4_t2"/>
</dbReference>
<dbReference type="NCBIfam" id="TIGR02937">
    <property type="entry name" value="sigma70-ECF"/>
    <property type="match status" value="1"/>
</dbReference>
<reference evidence="7 8" key="1">
    <citation type="submission" date="2024-10" db="EMBL/GenBank/DDBJ databases">
        <title>The Natural Products Discovery Center: Release of the First 8490 Sequenced Strains for Exploring Actinobacteria Biosynthetic Diversity.</title>
        <authorList>
            <person name="Kalkreuter E."/>
            <person name="Kautsar S.A."/>
            <person name="Yang D."/>
            <person name="Bader C.D."/>
            <person name="Teijaro C.N."/>
            <person name="Fluegel L."/>
            <person name="Davis C.M."/>
            <person name="Simpson J.R."/>
            <person name="Lauterbach L."/>
            <person name="Steele A.D."/>
            <person name="Gui C."/>
            <person name="Meng S."/>
            <person name="Li G."/>
            <person name="Viehrig K."/>
            <person name="Ye F."/>
            <person name="Su P."/>
            <person name="Kiefer A.F."/>
            <person name="Nichols A."/>
            <person name="Cepeda A.J."/>
            <person name="Yan W."/>
            <person name="Fan B."/>
            <person name="Jiang Y."/>
            <person name="Adhikari A."/>
            <person name="Zheng C.-J."/>
            <person name="Schuster L."/>
            <person name="Cowan T.M."/>
            <person name="Smanski M.J."/>
            <person name="Chevrette M.G."/>
            <person name="De Carvalho L.P.S."/>
            <person name="Shen B."/>
        </authorList>
    </citation>
    <scope>NUCLEOTIDE SEQUENCE [LARGE SCALE GENOMIC DNA]</scope>
    <source>
        <strain evidence="7 8">NPDC087045</strain>
    </source>
</reference>
<dbReference type="InterPro" id="IPR036388">
    <property type="entry name" value="WH-like_DNA-bd_sf"/>
</dbReference>
<keyword evidence="4" id="KW-0804">Transcription</keyword>
<sequence length="191" mass="22085">MMRSDTDDWFVTQVLPLEESLWRFLRRNCHNGDEEVSDLMQEVYVRLYESARTRKPEQVKPFMFSIARNLLIDRARRSQVVSIEAYADLDALDMTVDTLSPERHLIGMEELRLLQNALDDLPVRCREVVQLRKIDGLSQRDVAAHMGITEDTVEKQMSKGIRALAENLLRRGVAVTLARKVGAYRKRIGVE</sequence>
<evidence type="ECO:0000256" key="4">
    <source>
        <dbReference type="ARBA" id="ARBA00023163"/>
    </source>
</evidence>
<dbReference type="Proteomes" id="UP001617427">
    <property type="component" value="Unassembled WGS sequence"/>
</dbReference>
<name>A0ABW8ETB1_9BURK</name>
<feature type="domain" description="RNA polymerase sigma factor 70 region 4 type 2" evidence="6">
    <location>
        <begin position="112"/>
        <end position="164"/>
    </location>
</feature>
<dbReference type="Gene3D" id="1.10.1740.10">
    <property type="match status" value="1"/>
</dbReference>
<dbReference type="Pfam" id="PF04542">
    <property type="entry name" value="Sigma70_r2"/>
    <property type="match status" value="1"/>
</dbReference>
<protein>
    <submittedName>
        <fullName evidence="7">RNA polymerase sigma factor</fullName>
    </submittedName>
</protein>
<proteinExistence type="inferred from homology"/>
<feature type="domain" description="RNA polymerase sigma-70 region 2" evidence="5">
    <location>
        <begin position="20"/>
        <end position="79"/>
    </location>
</feature>
<dbReference type="Pfam" id="PF08281">
    <property type="entry name" value="Sigma70_r4_2"/>
    <property type="match status" value="1"/>
</dbReference>
<dbReference type="SUPFAM" id="SSF88659">
    <property type="entry name" value="Sigma3 and sigma4 domains of RNA polymerase sigma factors"/>
    <property type="match status" value="1"/>
</dbReference>
<dbReference type="InterPro" id="IPR013324">
    <property type="entry name" value="RNA_pol_sigma_r3/r4-like"/>
</dbReference>
<dbReference type="SUPFAM" id="SSF88946">
    <property type="entry name" value="Sigma2 domain of RNA polymerase sigma factors"/>
    <property type="match status" value="1"/>
</dbReference>
<dbReference type="Gene3D" id="1.10.10.10">
    <property type="entry name" value="Winged helix-like DNA-binding domain superfamily/Winged helix DNA-binding domain"/>
    <property type="match status" value="1"/>
</dbReference>
<dbReference type="CDD" id="cd06171">
    <property type="entry name" value="Sigma70_r4"/>
    <property type="match status" value="1"/>
</dbReference>
<evidence type="ECO:0000259" key="6">
    <source>
        <dbReference type="Pfam" id="PF08281"/>
    </source>
</evidence>
<comment type="similarity">
    <text evidence="1">Belongs to the sigma-70 factor family. ECF subfamily.</text>
</comment>
<evidence type="ECO:0000313" key="8">
    <source>
        <dbReference type="Proteomes" id="UP001617427"/>
    </source>
</evidence>
<evidence type="ECO:0000256" key="1">
    <source>
        <dbReference type="ARBA" id="ARBA00010641"/>
    </source>
</evidence>
<dbReference type="InterPro" id="IPR039425">
    <property type="entry name" value="RNA_pol_sigma-70-like"/>
</dbReference>
<keyword evidence="2" id="KW-0805">Transcription regulation</keyword>
<dbReference type="InterPro" id="IPR007627">
    <property type="entry name" value="RNA_pol_sigma70_r2"/>
</dbReference>
<gene>
    <name evidence="7" type="ORF">ACIPEN_02610</name>
</gene>
<dbReference type="PANTHER" id="PTHR43133:SF63">
    <property type="entry name" value="RNA POLYMERASE SIGMA FACTOR FECI-RELATED"/>
    <property type="match status" value="1"/>
</dbReference>
<dbReference type="PANTHER" id="PTHR43133">
    <property type="entry name" value="RNA POLYMERASE ECF-TYPE SIGMA FACTO"/>
    <property type="match status" value="1"/>
</dbReference>
<evidence type="ECO:0000259" key="5">
    <source>
        <dbReference type="Pfam" id="PF04542"/>
    </source>
</evidence>
<dbReference type="InterPro" id="IPR014284">
    <property type="entry name" value="RNA_pol_sigma-70_dom"/>
</dbReference>
<evidence type="ECO:0000313" key="7">
    <source>
        <dbReference type="EMBL" id="MFJ3044700.1"/>
    </source>
</evidence>
<keyword evidence="3" id="KW-0731">Sigma factor</keyword>
<comment type="caution">
    <text evidence="7">The sequence shown here is derived from an EMBL/GenBank/DDBJ whole genome shotgun (WGS) entry which is preliminary data.</text>
</comment>
<evidence type="ECO:0000256" key="2">
    <source>
        <dbReference type="ARBA" id="ARBA00023015"/>
    </source>
</evidence>
<dbReference type="EMBL" id="JBIUZV010000001">
    <property type="protein sequence ID" value="MFJ3044700.1"/>
    <property type="molecule type" value="Genomic_DNA"/>
</dbReference>
<keyword evidence="8" id="KW-1185">Reference proteome</keyword>
<accession>A0ABW8ETB1</accession>
<organism evidence="7 8">
    <name type="scientific">Herbaspirillum chlorophenolicum</name>
    <dbReference type="NCBI Taxonomy" id="211589"/>
    <lineage>
        <taxon>Bacteria</taxon>
        <taxon>Pseudomonadati</taxon>
        <taxon>Pseudomonadota</taxon>
        <taxon>Betaproteobacteria</taxon>
        <taxon>Burkholderiales</taxon>
        <taxon>Oxalobacteraceae</taxon>
        <taxon>Herbaspirillum</taxon>
    </lineage>
</organism>